<evidence type="ECO:0000259" key="10">
    <source>
        <dbReference type="PROSITE" id="PS50089"/>
    </source>
</evidence>
<evidence type="ECO:0000256" key="9">
    <source>
        <dbReference type="SAM" id="Coils"/>
    </source>
</evidence>
<dbReference type="Gene3D" id="3.30.40.10">
    <property type="entry name" value="Zinc/RING finger domain, C3HC4 (zinc finger)"/>
    <property type="match status" value="2"/>
</dbReference>
<keyword evidence="9" id="KW-0175">Coiled coil</keyword>
<accession>A0A9W8G3L5</accession>
<dbReference type="GO" id="GO:0061630">
    <property type="term" value="F:ubiquitin protein ligase activity"/>
    <property type="evidence" value="ECO:0007669"/>
    <property type="project" value="InterPro"/>
</dbReference>
<keyword evidence="3" id="KW-0479">Metal-binding</keyword>
<dbReference type="SMART" id="SM00184">
    <property type="entry name" value="RING"/>
    <property type="match status" value="2"/>
</dbReference>
<dbReference type="Proteomes" id="UP001151518">
    <property type="component" value="Unassembled WGS sequence"/>
</dbReference>
<evidence type="ECO:0000313" key="11">
    <source>
        <dbReference type="EMBL" id="KAJ2673402.1"/>
    </source>
</evidence>
<dbReference type="PIRSF" id="PIRSF023577">
    <property type="entry name" value="ENOS_interacting"/>
    <property type="match status" value="1"/>
</dbReference>
<keyword evidence="6 7" id="KW-0539">Nucleus</keyword>
<feature type="coiled-coil region" evidence="9">
    <location>
        <begin position="63"/>
        <end position="97"/>
    </location>
</feature>
<evidence type="ECO:0000256" key="5">
    <source>
        <dbReference type="ARBA" id="ARBA00022833"/>
    </source>
</evidence>
<evidence type="ECO:0000256" key="2">
    <source>
        <dbReference type="ARBA" id="ARBA00008126"/>
    </source>
</evidence>
<dbReference type="Pfam" id="PF15906">
    <property type="entry name" value="zf-NOSIP"/>
    <property type="match status" value="1"/>
</dbReference>
<dbReference type="OrthoDB" id="116827at2759"/>
<dbReference type="EMBL" id="JANBTW010000069">
    <property type="protein sequence ID" value="KAJ2673402.1"/>
    <property type="molecule type" value="Genomic_DNA"/>
</dbReference>
<evidence type="ECO:0000256" key="1">
    <source>
        <dbReference type="ARBA" id="ARBA00004123"/>
    </source>
</evidence>
<keyword evidence="4 8" id="KW-0863">Zinc-finger</keyword>
<evidence type="ECO:0000256" key="4">
    <source>
        <dbReference type="ARBA" id="ARBA00022771"/>
    </source>
</evidence>
<evidence type="ECO:0000256" key="6">
    <source>
        <dbReference type="ARBA" id="ARBA00023242"/>
    </source>
</evidence>
<comment type="caution">
    <text evidence="11">The sequence shown here is derived from an EMBL/GenBank/DDBJ whole genome shotgun (WGS) entry which is preliminary data.</text>
</comment>
<dbReference type="PANTHER" id="PTHR13063:SF10">
    <property type="entry name" value="NITRIC OXIDE SYNTHASE-INTERACTING PROTEIN"/>
    <property type="match status" value="1"/>
</dbReference>
<evidence type="ECO:0000256" key="8">
    <source>
        <dbReference type="PROSITE-ProRule" id="PRU00175"/>
    </source>
</evidence>
<dbReference type="AlphaFoldDB" id="A0A9W8G3L5"/>
<comment type="similarity">
    <text evidence="2 7">Belongs to the NOSIP family.</text>
</comment>
<dbReference type="Pfam" id="PF04641">
    <property type="entry name" value="Rtf2"/>
    <property type="match status" value="1"/>
</dbReference>
<protein>
    <recommendedName>
        <fullName evidence="10">RING-type domain-containing protein</fullName>
    </recommendedName>
</protein>
<dbReference type="InterPro" id="IPR031790">
    <property type="entry name" value="Znf-NOSIP"/>
</dbReference>
<sequence>MVRHSKNNTASGVFTYAERQMVDYGTKSKRLGSDSKRPFDSCHLCLNTSRLPMVCTEGHLFCKECIMANILEQKRDIQRLQKEYSAFKKREKQKDDQNRATRDRLEVQRYIKSEVGLDRPMKRPQGDEAGGQKTRLLEDKTGAARPVFERGKERAEEQKAKLPSFWIPSLAPEAKETLRDPSSLSVQCKASEPHALKLKHLTSVLFKTSKTEKLCPSCDKPLLNSTKIDVLRPCGHVLCHRCVRNFVLPAHACFVCQEKVSEDSIIRLGSDGTGFAGGGGQMVASRYGSALQA</sequence>
<proteinExistence type="inferred from homology"/>
<evidence type="ECO:0000256" key="3">
    <source>
        <dbReference type="ARBA" id="ARBA00022723"/>
    </source>
</evidence>
<dbReference type="PROSITE" id="PS00518">
    <property type="entry name" value="ZF_RING_1"/>
    <property type="match status" value="1"/>
</dbReference>
<evidence type="ECO:0000313" key="12">
    <source>
        <dbReference type="Proteomes" id="UP001151518"/>
    </source>
</evidence>
<dbReference type="GO" id="GO:0005634">
    <property type="term" value="C:nucleus"/>
    <property type="evidence" value="ECO:0007669"/>
    <property type="project" value="UniProtKB-SubCell"/>
</dbReference>
<name>A0A9W8G3L5_9FUNG</name>
<dbReference type="InterPro" id="IPR013083">
    <property type="entry name" value="Znf_RING/FYVE/PHD"/>
</dbReference>
<dbReference type="PROSITE" id="PS50089">
    <property type="entry name" value="ZF_RING_2"/>
    <property type="match status" value="1"/>
</dbReference>
<dbReference type="SUPFAM" id="SSF57850">
    <property type="entry name" value="RING/U-box"/>
    <property type="match status" value="2"/>
</dbReference>
<dbReference type="InterPro" id="IPR001841">
    <property type="entry name" value="Znf_RING"/>
</dbReference>
<reference evidence="11" key="1">
    <citation type="submission" date="2022-07" db="EMBL/GenBank/DDBJ databases">
        <title>Phylogenomic reconstructions and comparative analyses of Kickxellomycotina fungi.</title>
        <authorList>
            <person name="Reynolds N.K."/>
            <person name="Stajich J.E."/>
            <person name="Barry K."/>
            <person name="Grigoriev I.V."/>
            <person name="Crous P."/>
            <person name="Smith M.E."/>
        </authorList>
    </citation>
    <scope>NUCLEOTIDE SEQUENCE</scope>
    <source>
        <strain evidence="11">NRRL 3115</strain>
    </source>
</reference>
<gene>
    <name evidence="11" type="ORF">GGI25_004737</name>
</gene>
<feature type="domain" description="RING-type" evidence="10">
    <location>
        <begin position="215"/>
        <end position="257"/>
    </location>
</feature>
<evidence type="ECO:0000256" key="7">
    <source>
        <dbReference type="PIRNR" id="PIRNR023577"/>
    </source>
</evidence>
<dbReference type="GO" id="GO:0008270">
    <property type="term" value="F:zinc ion binding"/>
    <property type="evidence" value="ECO:0007669"/>
    <property type="project" value="UniProtKB-KW"/>
</dbReference>
<comment type="subcellular location">
    <subcellularLocation>
        <location evidence="1 7">Nucleus</location>
    </subcellularLocation>
</comment>
<dbReference type="InterPro" id="IPR017907">
    <property type="entry name" value="Znf_RING_CS"/>
</dbReference>
<dbReference type="InterPro" id="IPR016818">
    <property type="entry name" value="NOSIP"/>
</dbReference>
<organism evidence="11 12">
    <name type="scientific">Coemansia spiralis</name>
    <dbReference type="NCBI Taxonomy" id="417178"/>
    <lineage>
        <taxon>Eukaryota</taxon>
        <taxon>Fungi</taxon>
        <taxon>Fungi incertae sedis</taxon>
        <taxon>Zoopagomycota</taxon>
        <taxon>Kickxellomycotina</taxon>
        <taxon>Kickxellomycetes</taxon>
        <taxon>Kickxellales</taxon>
        <taxon>Kickxellaceae</taxon>
        <taxon>Coemansia</taxon>
    </lineage>
</organism>
<keyword evidence="5" id="KW-0862">Zinc</keyword>
<dbReference type="PANTHER" id="PTHR13063">
    <property type="entry name" value="ENOS INTERACTING PROTEIN"/>
    <property type="match status" value="1"/>
</dbReference>